<keyword evidence="3" id="KW-1185">Reference proteome</keyword>
<gene>
    <name evidence="2" type="ORF">Asera_59370</name>
</gene>
<dbReference type="Gene3D" id="3.90.1200.10">
    <property type="match status" value="1"/>
</dbReference>
<dbReference type="Gene3D" id="3.30.200.20">
    <property type="entry name" value="Phosphorylase Kinase, domain 1"/>
    <property type="match status" value="1"/>
</dbReference>
<dbReference type="AlphaFoldDB" id="A0A810L998"/>
<evidence type="ECO:0000259" key="1">
    <source>
        <dbReference type="Pfam" id="PF01636"/>
    </source>
</evidence>
<dbReference type="InterPro" id="IPR002575">
    <property type="entry name" value="Aminoglycoside_PTrfase"/>
</dbReference>
<proteinExistence type="predicted"/>
<dbReference type="RefSeq" id="WP_030443889.1">
    <property type="nucleotide sequence ID" value="NZ_AP023354.1"/>
</dbReference>
<dbReference type="OrthoDB" id="4706173at2"/>
<name>A0A810L998_9ACTN</name>
<dbReference type="Proteomes" id="UP000680750">
    <property type="component" value="Chromosome"/>
</dbReference>
<organism evidence="2 3">
    <name type="scientific">Actinocatenispora sera</name>
    <dbReference type="NCBI Taxonomy" id="390989"/>
    <lineage>
        <taxon>Bacteria</taxon>
        <taxon>Bacillati</taxon>
        <taxon>Actinomycetota</taxon>
        <taxon>Actinomycetes</taxon>
        <taxon>Micromonosporales</taxon>
        <taxon>Micromonosporaceae</taxon>
        <taxon>Actinocatenispora</taxon>
    </lineage>
</organism>
<dbReference type="KEGG" id="aser:Asera_59370"/>
<protein>
    <recommendedName>
        <fullName evidence="1">Aminoglycoside phosphotransferase domain-containing protein</fullName>
    </recommendedName>
</protein>
<dbReference type="InterPro" id="IPR011009">
    <property type="entry name" value="Kinase-like_dom_sf"/>
</dbReference>
<reference evidence="2" key="1">
    <citation type="submission" date="2020-08" db="EMBL/GenBank/DDBJ databases">
        <title>Whole genome shotgun sequence of Actinocatenispora sera NBRC 101916.</title>
        <authorList>
            <person name="Komaki H."/>
            <person name="Tamura T."/>
        </authorList>
    </citation>
    <scope>NUCLEOTIDE SEQUENCE</scope>
    <source>
        <strain evidence="2">NBRC 101916</strain>
    </source>
</reference>
<evidence type="ECO:0000313" key="2">
    <source>
        <dbReference type="EMBL" id="BCJ31829.1"/>
    </source>
</evidence>
<dbReference type="Pfam" id="PF01636">
    <property type="entry name" value="APH"/>
    <property type="match status" value="1"/>
</dbReference>
<feature type="domain" description="Aminoglycoside phosphotransferase" evidence="1">
    <location>
        <begin position="46"/>
        <end position="256"/>
    </location>
</feature>
<sequence>MSDHGEPAAIPPATLAWVRRHLDAGERIVGTESLPGGITADLRRLTVAGRDGRTRALVLRSFVDAYFVARAEDSLTREAAALSLLATTTVPAPELVALDPTAASCAYPSLLMTHLPGRTVLNDDGVPARLRLLAGQLVAIHAIRPAEPPREYEALTTAETVVIPEGADAAVWSAAIDVIRRPAPRGAGRFLHRDFQPGNVLFDGPAGTRIAGVLDWAGAAWGPPDLDVAHCAAVLALLHGPAWGLRFPEEYERAGGRLAADANDRRYWLVRDALALSEEVAQVARPWRDAGRTELTARTVAARLDAYLTALMGAPS</sequence>
<dbReference type="EMBL" id="AP023354">
    <property type="protein sequence ID" value="BCJ31829.1"/>
    <property type="molecule type" value="Genomic_DNA"/>
</dbReference>
<dbReference type="SUPFAM" id="SSF56112">
    <property type="entry name" value="Protein kinase-like (PK-like)"/>
    <property type="match status" value="1"/>
</dbReference>
<dbReference type="InterPro" id="IPR051678">
    <property type="entry name" value="AGP_Transferase"/>
</dbReference>
<dbReference type="PANTHER" id="PTHR21310">
    <property type="entry name" value="AMINOGLYCOSIDE PHOSPHOTRANSFERASE-RELATED-RELATED"/>
    <property type="match status" value="1"/>
</dbReference>
<accession>A0A810L998</accession>
<evidence type="ECO:0000313" key="3">
    <source>
        <dbReference type="Proteomes" id="UP000680750"/>
    </source>
</evidence>